<comment type="caution">
    <text evidence="2">The sequence shown here is derived from an EMBL/GenBank/DDBJ whole genome shotgun (WGS) entry which is preliminary data.</text>
</comment>
<dbReference type="PANTHER" id="PTHR24413">
    <property type="entry name" value="SPECKLE-TYPE POZ PROTEIN"/>
    <property type="match status" value="1"/>
</dbReference>
<dbReference type="Gene3D" id="3.30.710.10">
    <property type="entry name" value="Potassium Channel Kv1.1, Chain A"/>
    <property type="match status" value="1"/>
</dbReference>
<accession>A0AAD9W6H2</accession>
<feature type="domain" description="BTB" evidence="1">
    <location>
        <begin position="30"/>
        <end position="97"/>
    </location>
</feature>
<keyword evidence="3" id="KW-1185">Reference proteome</keyword>
<dbReference type="CDD" id="cd18186">
    <property type="entry name" value="BTB_POZ_ZBTB_KLHL-like"/>
    <property type="match status" value="1"/>
</dbReference>
<proteinExistence type="predicted"/>
<dbReference type="PROSITE" id="PS50097">
    <property type="entry name" value="BTB"/>
    <property type="match status" value="1"/>
</dbReference>
<gene>
    <name evidence="2" type="ORF">N8I77_003158</name>
</gene>
<dbReference type="InterPro" id="IPR000210">
    <property type="entry name" value="BTB/POZ_dom"/>
</dbReference>
<reference evidence="2" key="1">
    <citation type="submission" date="2023-06" db="EMBL/GenBank/DDBJ databases">
        <authorList>
            <person name="Noh H."/>
        </authorList>
    </citation>
    <scope>NUCLEOTIDE SEQUENCE</scope>
    <source>
        <strain evidence="2">DUCC20226</strain>
    </source>
</reference>
<name>A0AAD9W6H2_PHOAM</name>
<dbReference type="EMBL" id="JAUJFL010000002">
    <property type="protein sequence ID" value="KAK2609668.1"/>
    <property type="molecule type" value="Genomic_DNA"/>
</dbReference>
<evidence type="ECO:0000313" key="3">
    <source>
        <dbReference type="Proteomes" id="UP001265746"/>
    </source>
</evidence>
<dbReference type="Pfam" id="PF00651">
    <property type="entry name" value="BTB"/>
    <property type="match status" value="1"/>
</dbReference>
<protein>
    <recommendedName>
        <fullName evidence="1">BTB domain-containing protein</fullName>
    </recommendedName>
</protein>
<organism evidence="2 3">
    <name type="scientific">Phomopsis amygdali</name>
    <name type="common">Fusicoccum amygdali</name>
    <dbReference type="NCBI Taxonomy" id="1214568"/>
    <lineage>
        <taxon>Eukaryota</taxon>
        <taxon>Fungi</taxon>
        <taxon>Dikarya</taxon>
        <taxon>Ascomycota</taxon>
        <taxon>Pezizomycotina</taxon>
        <taxon>Sordariomycetes</taxon>
        <taxon>Sordariomycetidae</taxon>
        <taxon>Diaporthales</taxon>
        <taxon>Diaporthaceae</taxon>
        <taxon>Diaporthe</taxon>
    </lineage>
</organism>
<dbReference type="AlphaFoldDB" id="A0AAD9W6H2"/>
<evidence type="ECO:0000313" key="2">
    <source>
        <dbReference type="EMBL" id="KAK2609668.1"/>
    </source>
</evidence>
<sequence length="262" mass="29805">MASPNDNWVWSSADGLHGQYLELLETGLLSDAEVRCGKRAWKVHKAILCVKSEWFKMALTGPFEEAELSVVNITEFEENEVDCLLCFIYTGKINVEKFFPGKARLTASIPIWKMGDFFSLEDLCKVAIEGRDAFFRSVSDIIYLVKEVYKEERGDIRKAFIPPLLALLLSGLRFLAKTDEFKDLLRDMPAFALDWAMTLTNGIGSVQMPKSCRQKCAKCNKWGSTGINHVKWIKQRKLKSLCPQCFPVQRLEDWVGESSEST</sequence>
<dbReference type="InterPro" id="IPR011333">
    <property type="entry name" value="SKP1/BTB/POZ_sf"/>
</dbReference>
<evidence type="ECO:0000259" key="1">
    <source>
        <dbReference type="PROSITE" id="PS50097"/>
    </source>
</evidence>
<dbReference type="SUPFAM" id="SSF54695">
    <property type="entry name" value="POZ domain"/>
    <property type="match status" value="1"/>
</dbReference>
<dbReference type="Proteomes" id="UP001265746">
    <property type="component" value="Unassembled WGS sequence"/>
</dbReference>